<organism evidence="2 3">
    <name type="scientific">Panagrellus redivivus</name>
    <name type="common">Microworm</name>
    <dbReference type="NCBI Taxonomy" id="6233"/>
    <lineage>
        <taxon>Eukaryota</taxon>
        <taxon>Metazoa</taxon>
        <taxon>Ecdysozoa</taxon>
        <taxon>Nematoda</taxon>
        <taxon>Chromadorea</taxon>
        <taxon>Rhabditida</taxon>
        <taxon>Tylenchina</taxon>
        <taxon>Panagrolaimomorpha</taxon>
        <taxon>Panagrolaimoidea</taxon>
        <taxon>Panagrolaimidae</taxon>
        <taxon>Panagrellus</taxon>
    </lineage>
</organism>
<feature type="transmembrane region" description="Helical" evidence="1">
    <location>
        <begin position="107"/>
        <end position="125"/>
    </location>
</feature>
<keyword evidence="1" id="KW-0472">Membrane</keyword>
<accession>A0A7E4VIF8</accession>
<keyword evidence="1" id="KW-1133">Transmembrane helix</keyword>
<sequence>MSKIALARKLSKECFGWIRQHFVVLCIMWRRLYENSVNLVSQSYQFVAIVFLTTEFCKRRSDLQQAYYYILYVSYITDLVSMISFIIEWTGVYEVPSFNIFFKITRWYCFKSPGIHEFMFALNRFTAMRYPTRYLKIWTGIPFYIIMTFMLTFPIVIDAYFLIANFHCQLHDDEPQCAEFGQYKIIVTLVINVSLVVAAFPLILFAFYKSSSRSFNSEMATVERKLLLYTGLSTILFILRFTFMFLTLTYGNYYLDLMWMFSYQAQHYIPLYLLPFINHVYRRAFVKFIRCKKKHNTRILFVATRIQ</sequence>
<keyword evidence="1" id="KW-0812">Transmembrane</keyword>
<feature type="transmembrane region" description="Helical" evidence="1">
    <location>
        <begin position="137"/>
        <end position="163"/>
    </location>
</feature>
<feature type="transmembrane region" description="Helical" evidence="1">
    <location>
        <begin position="66"/>
        <end position="87"/>
    </location>
</feature>
<feature type="transmembrane region" description="Helical" evidence="1">
    <location>
        <begin position="183"/>
        <end position="205"/>
    </location>
</feature>
<reference evidence="3" key="2">
    <citation type="submission" date="2020-10" db="UniProtKB">
        <authorList>
            <consortium name="WormBaseParasite"/>
        </authorList>
    </citation>
    <scope>IDENTIFICATION</scope>
</reference>
<dbReference type="WBParaSite" id="Pan_g21548.t1">
    <property type="protein sequence ID" value="Pan_g21548.t1"/>
    <property type="gene ID" value="Pan_g21548"/>
</dbReference>
<dbReference type="Proteomes" id="UP000492821">
    <property type="component" value="Unassembled WGS sequence"/>
</dbReference>
<reference evidence="2" key="1">
    <citation type="journal article" date="2013" name="Genetics">
        <title>The draft genome and transcriptome of Panagrellus redivivus are shaped by the harsh demands of a free-living lifestyle.</title>
        <authorList>
            <person name="Srinivasan J."/>
            <person name="Dillman A.R."/>
            <person name="Macchietto M.G."/>
            <person name="Heikkinen L."/>
            <person name="Lakso M."/>
            <person name="Fracchia K.M."/>
            <person name="Antoshechkin I."/>
            <person name="Mortazavi A."/>
            <person name="Wong G."/>
            <person name="Sternberg P.W."/>
        </authorList>
    </citation>
    <scope>NUCLEOTIDE SEQUENCE [LARGE SCALE GENOMIC DNA]</scope>
    <source>
        <strain evidence="2">MT8872</strain>
    </source>
</reference>
<keyword evidence="2" id="KW-1185">Reference proteome</keyword>
<dbReference type="AlphaFoldDB" id="A0A7E4VIF8"/>
<feature type="transmembrane region" description="Helical" evidence="1">
    <location>
        <begin position="226"/>
        <end position="248"/>
    </location>
</feature>
<evidence type="ECO:0000313" key="3">
    <source>
        <dbReference type="WBParaSite" id="Pan_g21548.t1"/>
    </source>
</evidence>
<proteinExistence type="predicted"/>
<evidence type="ECO:0000313" key="2">
    <source>
        <dbReference type="Proteomes" id="UP000492821"/>
    </source>
</evidence>
<evidence type="ECO:0000256" key="1">
    <source>
        <dbReference type="SAM" id="Phobius"/>
    </source>
</evidence>
<name>A0A7E4VIF8_PANRE</name>
<protein>
    <submittedName>
        <fullName evidence="3">G_PROTEIN_RECEP_F1_2 domain-containing protein</fullName>
    </submittedName>
</protein>
<dbReference type="Gene3D" id="1.20.1070.10">
    <property type="entry name" value="Rhodopsin 7-helix transmembrane proteins"/>
    <property type="match status" value="1"/>
</dbReference>
<feature type="transmembrane region" description="Helical" evidence="1">
    <location>
        <begin position="268"/>
        <end position="285"/>
    </location>
</feature>